<dbReference type="OrthoDB" id="449487at2759"/>
<dbReference type="CDD" id="cd16276">
    <property type="entry name" value="metallo-hydrolase-like_MBL-fold"/>
    <property type="match status" value="1"/>
</dbReference>
<dbReference type="EMBL" id="CAJNOK010017490">
    <property type="protein sequence ID" value="CAF1264952.1"/>
    <property type="molecule type" value="Genomic_DNA"/>
</dbReference>
<dbReference type="InterPro" id="IPR050855">
    <property type="entry name" value="NDM-1-like"/>
</dbReference>
<protein>
    <recommendedName>
        <fullName evidence="1">Metallo-beta-lactamase domain-containing protein</fullName>
    </recommendedName>
</protein>
<dbReference type="Proteomes" id="UP000682733">
    <property type="component" value="Unassembled WGS sequence"/>
</dbReference>
<accession>A0A815MDA9</accession>
<reference evidence="3" key="1">
    <citation type="submission" date="2021-02" db="EMBL/GenBank/DDBJ databases">
        <authorList>
            <person name="Nowell W R."/>
        </authorList>
    </citation>
    <scope>NUCLEOTIDE SEQUENCE</scope>
</reference>
<dbReference type="PANTHER" id="PTHR42951:SF22">
    <property type="entry name" value="METALLO BETA-LACTAMASE SUPERFAMILY LIPOPROTEIN"/>
    <property type="match status" value="1"/>
</dbReference>
<dbReference type="EMBL" id="CAJOBC010083608">
    <property type="protein sequence ID" value="CAF4304214.1"/>
    <property type="molecule type" value="Genomic_DNA"/>
</dbReference>
<evidence type="ECO:0000313" key="3">
    <source>
        <dbReference type="EMBL" id="CAF1420979.1"/>
    </source>
</evidence>
<sequence>MRRRLSIVWSKTAYLFASAAVGGIPGNSKGPTIPAKGYLVQHIDGGLYWLVANVYQVMFLVSNEGVIVVDAPPYNIGDYYLKAISEVTNKVVTHVVYSHDHLDHIGSSGIFPKNATYIAHKLVADSLSAAKAMATNVSLVPPIPTRTFTKNLLLTVGNQTLQLAYHGDGHSPGNIFIYAPKQKVLMLVDVIFPGWLPFVQLAYASDVLGFIKDHDIVLKYDFKTFIGGHTTRLGTRKDVLVQKQYISDLTSAARQALDKIPFTLPISLRPWKQYTDYLNAVTETCTKIMLRKNWAKKLHGIIFLNGHCDKMIQNIRIVPRLALT</sequence>
<comment type="caution">
    <text evidence="3">The sequence shown here is derived from an EMBL/GenBank/DDBJ whole genome shotgun (WGS) entry which is preliminary data.</text>
</comment>
<proteinExistence type="predicted"/>
<keyword evidence="6" id="KW-1185">Reference proteome</keyword>
<dbReference type="Proteomes" id="UP000681722">
    <property type="component" value="Unassembled WGS sequence"/>
</dbReference>
<evidence type="ECO:0000313" key="4">
    <source>
        <dbReference type="EMBL" id="CAF4071212.1"/>
    </source>
</evidence>
<dbReference type="Proteomes" id="UP000677228">
    <property type="component" value="Unassembled WGS sequence"/>
</dbReference>
<dbReference type="Gene3D" id="3.60.15.10">
    <property type="entry name" value="Ribonuclease Z/Hydroxyacylglutathione hydrolase-like"/>
    <property type="match status" value="1"/>
</dbReference>
<evidence type="ECO:0000313" key="2">
    <source>
        <dbReference type="EMBL" id="CAF1264952.1"/>
    </source>
</evidence>
<gene>
    <name evidence="3" type="ORF">GPM918_LOCUS33720</name>
    <name evidence="2" type="ORF">OVA965_LOCUS26906</name>
    <name evidence="5" type="ORF">SRO942_LOCUS34409</name>
    <name evidence="4" type="ORF">TMI583_LOCUS27649</name>
</gene>
<dbReference type="InterPro" id="IPR001279">
    <property type="entry name" value="Metallo-B-lactamas"/>
</dbReference>
<dbReference type="SMART" id="SM00849">
    <property type="entry name" value="Lactamase_B"/>
    <property type="match status" value="1"/>
</dbReference>
<dbReference type="InterPro" id="IPR036866">
    <property type="entry name" value="RibonucZ/Hydroxyglut_hydro"/>
</dbReference>
<dbReference type="EMBL" id="CAJOBA010039048">
    <property type="protein sequence ID" value="CAF4071212.1"/>
    <property type="molecule type" value="Genomic_DNA"/>
</dbReference>
<dbReference type="SUPFAM" id="SSF56281">
    <property type="entry name" value="Metallo-hydrolase/oxidoreductase"/>
    <property type="match status" value="1"/>
</dbReference>
<evidence type="ECO:0000313" key="5">
    <source>
        <dbReference type="EMBL" id="CAF4304214.1"/>
    </source>
</evidence>
<dbReference type="Proteomes" id="UP000663829">
    <property type="component" value="Unassembled WGS sequence"/>
</dbReference>
<feature type="domain" description="Metallo-beta-lactamase" evidence="1">
    <location>
        <begin position="55"/>
        <end position="229"/>
    </location>
</feature>
<evidence type="ECO:0000259" key="1">
    <source>
        <dbReference type="SMART" id="SM00849"/>
    </source>
</evidence>
<evidence type="ECO:0000313" key="6">
    <source>
        <dbReference type="Proteomes" id="UP000663829"/>
    </source>
</evidence>
<name>A0A815MDA9_9BILA</name>
<dbReference type="AlphaFoldDB" id="A0A815MDA9"/>
<dbReference type="EMBL" id="CAJNOQ010018178">
    <property type="protein sequence ID" value="CAF1420979.1"/>
    <property type="molecule type" value="Genomic_DNA"/>
</dbReference>
<dbReference type="PANTHER" id="PTHR42951">
    <property type="entry name" value="METALLO-BETA-LACTAMASE DOMAIN-CONTAINING"/>
    <property type="match status" value="1"/>
</dbReference>
<dbReference type="Pfam" id="PF00753">
    <property type="entry name" value="Lactamase_B"/>
    <property type="match status" value="1"/>
</dbReference>
<organism evidence="3 6">
    <name type="scientific">Didymodactylos carnosus</name>
    <dbReference type="NCBI Taxonomy" id="1234261"/>
    <lineage>
        <taxon>Eukaryota</taxon>
        <taxon>Metazoa</taxon>
        <taxon>Spiralia</taxon>
        <taxon>Gnathifera</taxon>
        <taxon>Rotifera</taxon>
        <taxon>Eurotatoria</taxon>
        <taxon>Bdelloidea</taxon>
        <taxon>Philodinida</taxon>
        <taxon>Philodinidae</taxon>
        <taxon>Didymodactylos</taxon>
    </lineage>
</organism>